<name>A0A087CMN2_9BIFI</name>
<accession>A0A087CMN2</accession>
<dbReference type="AlphaFoldDB" id="A0A087CMN2"/>
<gene>
    <name evidence="1" type="ORF">BREU_1309</name>
</gene>
<organism evidence="1 2">
    <name type="scientific">Bifidobacterium reuteri DSM 23975</name>
    <dbReference type="NCBI Taxonomy" id="1437610"/>
    <lineage>
        <taxon>Bacteria</taxon>
        <taxon>Bacillati</taxon>
        <taxon>Actinomycetota</taxon>
        <taxon>Actinomycetes</taxon>
        <taxon>Bifidobacteriales</taxon>
        <taxon>Bifidobacteriaceae</taxon>
        <taxon>Bifidobacterium</taxon>
    </lineage>
</organism>
<dbReference type="OrthoDB" id="9905867at2"/>
<dbReference type="Proteomes" id="UP000028984">
    <property type="component" value="Unassembled WGS sequence"/>
</dbReference>
<evidence type="ECO:0000313" key="2">
    <source>
        <dbReference type="Proteomes" id="UP000028984"/>
    </source>
</evidence>
<dbReference type="eggNOG" id="ENOG5032210">
    <property type="taxonomic scope" value="Bacteria"/>
</dbReference>
<reference evidence="1 2" key="1">
    <citation type="submission" date="2014-03" db="EMBL/GenBank/DDBJ databases">
        <title>Genomics of Bifidobacteria.</title>
        <authorList>
            <person name="Ventura M."/>
            <person name="Milani C."/>
            <person name="Lugli G.A."/>
        </authorList>
    </citation>
    <scope>NUCLEOTIDE SEQUENCE [LARGE SCALE GENOMIC DNA]</scope>
    <source>
        <strain evidence="1 2">DSM 23975</strain>
    </source>
</reference>
<comment type="caution">
    <text evidence="1">The sequence shown here is derived from an EMBL/GenBank/DDBJ whole genome shotgun (WGS) entry which is preliminary data.</text>
</comment>
<sequence length="325" mass="37751">MKMKYLEDTYRDPGSEYPISAEIRRRRGPGALTFGVLVRVAHSLLQTHPRWQNLWDEPEDAAFEFCYLCDGDGVPVALNPKFVTLYCAAASDNNFRALARRMMYQWMVDEDNARDFGRLVDRIEKRLARSSDGYVREKAVECDNVLHLDVNGRWYRLPFCPRALVRCRIARIERLARRTPVDWPSEDALREKHLERQQRGYIKNDKGNIVRQAVRDPEIGKRDGQFDKWLYVIFNEANGALAIHEVTQLVVDVCPGLVQDGSDREEVFLLSPTSEVFSRDYDEFDDPTFNQVLQMQDLEDGSLDQLSEQSLLDEFGFVNPEDIYE</sequence>
<dbReference type="RefSeq" id="WP_044089731.1">
    <property type="nucleotide sequence ID" value="NZ_JDUW01000013.1"/>
</dbReference>
<protein>
    <submittedName>
        <fullName evidence="1">Uncharacterized protein</fullName>
    </submittedName>
</protein>
<dbReference type="STRING" id="1437610.BREU_1309"/>
<evidence type="ECO:0000313" key="1">
    <source>
        <dbReference type="EMBL" id="KFI84532.1"/>
    </source>
</evidence>
<keyword evidence="2" id="KW-1185">Reference proteome</keyword>
<proteinExistence type="predicted"/>
<dbReference type="EMBL" id="JGZK01000017">
    <property type="protein sequence ID" value="KFI84532.1"/>
    <property type="molecule type" value="Genomic_DNA"/>
</dbReference>